<feature type="compositionally biased region" description="Basic and acidic residues" evidence="2">
    <location>
        <begin position="48"/>
        <end position="57"/>
    </location>
</feature>
<dbReference type="Proteomes" id="UP000255140">
    <property type="component" value="Unassembled WGS sequence"/>
</dbReference>
<feature type="compositionally biased region" description="Basic and acidic residues" evidence="2">
    <location>
        <begin position="128"/>
        <end position="137"/>
    </location>
</feature>
<feature type="compositionally biased region" description="Basic and acidic residues" evidence="2">
    <location>
        <begin position="160"/>
        <end position="169"/>
    </location>
</feature>
<gene>
    <name evidence="3" type="ORF">NCTC9828_01532</name>
</gene>
<proteinExistence type="predicted"/>
<comment type="caution">
    <text evidence="3">The sequence shown here is derived from an EMBL/GenBank/DDBJ whole genome shotgun (WGS) entry which is preliminary data.</text>
</comment>
<dbReference type="NCBIfam" id="TIGR01167">
    <property type="entry name" value="LPXTG_anchor"/>
    <property type="match status" value="1"/>
</dbReference>
<feature type="compositionally biased region" description="Polar residues" evidence="2">
    <location>
        <begin position="199"/>
        <end position="226"/>
    </location>
</feature>
<keyword evidence="1" id="KW-0732">Signal</keyword>
<dbReference type="EMBL" id="UHEW01000005">
    <property type="protein sequence ID" value="SUN29254.1"/>
    <property type="molecule type" value="Genomic_DNA"/>
</dbReference>
<evidence type="ECO:0000313" key="4">
    <source>
        <dbReference type="Proteomes" id="UP000255140"/>
    </source>
</evidence>
<dbReference type="AlphaFoldDB" id="A0AB74H6Y3"/>
<dbReference type="RefSeq" id="WP_115356326.1">
    <property type="nucleotide sequence ID" value="NZ_UHEW01000005.1"/>
</dbReference>
<feature type="compositionally biased region" description="Basic and acidic residues" evidence="2">
    <location>
        <begin position="144"/>
        <end position="153"/>
    </location>
</feature>
<evidence type="ECO:0000256" key="2">
    <source>
        <dbReference type="SAM" id="MobiDB-lite"/>
    </source>
</evidence>
<dbReference type="InterPro" id="IPR012969">
    <property type="entry name" value="Fibrinogen_BP"/>
</dbReference>
<feature type="region of interest" description="Disordered" evidence="2">
    <location>
        <begin position="36"/>
        <end position="226"/>
    </location>
</feature>
<feature type="compositionally biased region" description="Basic and acidic residues" evidence="2">
    <location>
        <begin position="176"/>
        <end position="185"/>
    </location>
</feature>
<dbReference type="NCBIfam" id="TIGR03715">
    <property type="entry name" value="KxYKxGKxW"/>
    <property type="match status" value="1"/>
</dbReference>
<organism evidence="3 4">
    <name type="scientific">Streptococcus agalactiae</name>
    <dbReference type="NCBI Taxonomy" id="1311"/>
    <lineage>
        <taxon>Bacteria</taxon>
        <taxon>Bacillati</taxon>
        <taxon>Bacillota</taxon>
        <taxon>Bacilli</taxon>
        <taxon>Lactobacillales</taxon>
        <taxon>Streptococcaceae</taxon>
        <taxon>Streptococcus</taxon>
    </lineage>
</organism>
<protein>
    <submittedName>
        <fullName evidence="3">Fibrinogen-binding protein</fullName>
    </submittedName>
</protein>
<evidence type="ECO:0000256" key="1">
    <source>
        <dbReference type="ARBA" id="ARBA00022729"/>
    </source>
</evidence>
<evidence type="ECO:0000313" key="3">
    <source>
        <dbReference type="EMBL" id="SUN29254.1"/>
    </source>
</evidence>
<feature type="compositionally biased region" description="Polar residues" evidence="2">
    <location>
        <begin position="36"/>
        <end position="46"/>
    </location>
</feature>
<feature type="compositionally biased region" description="Basic and acidic residues" evidence="2">
    <location>
        <begin position="64"/>
        <end position="73"/>
    </location>
</feature>
<reference evidence="3 4" key="1">
    <citation type="submission" date="2018-06" db="EMBL/GenBank/DDBJ databases">
        <authorList>
            <consortium name="Pathogen Informatics"/>
            <person name="Doyle S."/>
        </authorList>
    </citation>
    <scope>NUCLEOTIDE SEQUENCE [LARGE SCALE GENOMIC DNA]</scope>
    <source>
        <strain evidence="3 4">NCTC9828</strain>
    </source>
</reference>
<feature type="compositionally biased region" description="Basic and acidic residues" evidence="2">
    <location>
        <begin position="80"/>
        <end position="89"/>
    </location>
</feature>
<dbReference type="Pfam" id="PF08017">
    <property type="entry name" value="Fibrinogen_BP"/>
    <property type="match status" value="1"/>
</dbReference>
<dbReference type="InterPro" id="IPR022263">
    <property type="entry name" value="KxYKxGKxW"/>
</dbReference>
<accession>A0AB74H6Y3</accession>
<sequence>MFNKIGFRTWKSGKLWLYMGVLGSTIILGSSPVSAMDSVGNQSQGNVLERRQRDADNKSQGNVLERRQRDVENKSQGNVLERRQRDVENKSQGNVLESRQRDVENKSQGNVLERRQRDAENKSQGNVLERRQRDVENKSQGNVLERRQRDVENKSQGNVLERRQRDADNKSQGNVLERRQRDMENKSQVGQLIEKNPLLSKSTVSRENNHSSQGDSNKQSFSKKVSQVTNVANRPMLTNNSRTISVINKLPKTGDDQNVIFKLVGFGLILLTSRCGLRRNEN</sequence>
<feature type="compositionally biased region" description="Basic and acidic residues" evidence="2">
    <location>
        <begin position="112"/>
        <end position="121"/>
    </location>
</feature>
<name>A0AB74H6Y3_STRAG</name>